<sequence>MTRPGETRGSVRLLLIKNHPVPSSVFLGGAPVNPLGSPQLRVGVSPTSSSSKQKKHESRINAVEMRALRSMCGVKLSDRVKNSVVREKCGLKDDVVTRIERGMLRWFGHVERMDENRFTKEVYKANMSRTVGRGRPRRTYSDQIGDILKKGQIKSTFNRRACMKRLMTVDEAKELFYGKTGKPENREINHSMTSSTLSDRE</sequence>
<gene>
    <name evidence="2" type="ORF">SFRICE_022573</name>
</gene>
<proteinExistence type="predicted"/>
<evidence type="ECO:0000256" key="1">
    <source>
        <dbReference type="SAM" id="MobiDB-lite"/>
    </source>
</evidence>
<protein>
    <submittedName>
        <fullName evidence="2">SFRICE_022573</fullName>
    </submittedName>
</protein>
<organism evidence="2">
    <name type="scientific">Spodoptera frugiperda</name>
    <name type="common">Fall armyworm</name>
    <dbReference type="NCBI Taxonomy" id="7108"/>
    <lineage>
        <taxon>Eukaryota</taxon>
        <taxon>Metazoa</taxon>
        <taxon>Ecdysozoa</taxon>
        <taxon>Arthropoda</taxon>
        <taxon>Hexapoda</taxon>
        <taxon>Insecta</taxon>
        <taxon>Pterygota</taxon>
        <taxon>Neoptera</taxon>
        <taxon>Endopterygota</taxon>
        <taxon>Lepidoptera</taxon>
        <taxon>Glossata</taxon>
        <taxon>Ditrysia</taxon>
        <taxon>Noctuoidea</taxon>
        <taxon>Noctuidae</taxon>
        <taxon>Amphipyrinae</taxon>
        <taxon>Spodoptera</taxon>
    </lineage>
</organism>
<name>A0A2H1WZZ7_SPOFR</name>
<feature type="compositionally biased region" description="Basic and acidic residues" evidence="1">
    <location>
        <begin position="179"/>
        <end position="189"/>
    </location>
</feature>
<dbReference type="AlphaFoldDB" id="A0A2H1WZZ7"/>
<evidence type="ECO:0000313" key="2">
    <source>
        <dbReference type="EMBL" id="SOQ58645.1"/>
    </source>
</evidence>
<dbReference type="EMBL" id="ODYU01012367">
    <property type="protein sequence ID" value="SOQ58645.1"/>
    <property type="molecule type" value="Genomic_DNA"/>
</dbReference>
<feature type="region of interest" description="Disordered" evidence="1">
    <location>
        <begin position="179"/>
        <end position="201"/>
    </location>
</feature>
<accession>A0A2H1WZZ7</accession>
<feature type="compositionally biased region" description="Polar residues" evidence="1">
    <location>
        <begin position="190"/>
        <end position="201"/>
    </location>
</feature>
<reference evidence="2" key="1">
    <citation type="submission" date="2016-07" db="EMBL/GenBank/DDBJ databases">
        <authorList>
            <person name="Bretaudeau A."/>
        </authorList>
    </citation>
    <scope>NUCLEOTIDE SEQUENCE</scope>
    <source>
        <strain evidence="2">Rice</strain>
        <tissue evidence="2">Whole body</tissue>
    </source>
</reference>